<organism evidence="2 3">
    <name type="scientific">Bacteroides stercoris</name>
    <dbReference type="NCBI Taxonomy" id="46506"/>
    <lineage>
        <taxon>Bacteria</taxon>
        <taxon>Pseudomonadati</taxon>
        <taxon>Bacteroidota</taxon>
        <taxon>Bacteroidia</taxon>
        <taxon>Bacteroidales</taxon>
        <taxon>Bacteroidaceae</taxon>
        <taxon>Bacteroides</taxon>
    </lineage>
</organism>
<dbReference type="EMBL" id="QRHJ01000014">
    <property type="protein sequence ID" value="RHF76302.1"/>
    <property type="molecule type" value="Genomic_DNA"/>
</dbReference>
<gene>
    <name evidence="2" type="ORF">DW668_06870</name>
    <name evidence="1" type="ORF">DWV77_08050</name>
</gene>
<evidence type="ECO:0000313" key="1">
    <source>
        <dbReference type="EMBL" id="RGW34271.1"/>
    </source>
</evidence>
<dbReference type="EMBL" id="QSAF01000007">
    <property type="protein sequence ID" value="RGW34271.1"/>
    <property type="molecule type" value="Genomic_DNA"/>
</dbReference>
<comment type="caution">
    <text evidence="2">The sequence shown here is derived from an EMBL/GenBank/DDBJ whole genome shotgun (WGS) entry which is preliminary data.</text>
</comment>
<sequence>MVHADWNKNNSIYNKKDAFCEEGVFFIKPTFLSSIPDKLLGSRYCSISGREINNSQQRQHTSFTFRQTILNPPVSSEQLLYSKQEAGYTGKKKEQLSIL</sequence>
<dbReference type="Proteomes" id="UP000285150">
    <property type="component" value="Unassembled WGS sequence"/>
</dbReference>
<proteinExistence type="predicted"/>
<reference evidence="3 4" key="1">
    <citation type="submission" date="2018-08" db="EMBL/GenBank/DDBJ databases">
        <title>A genome reference for cultivated species of the human gut microbiota.</title>
        <authorList>
            <person name="Zou Y."/>
            <person name="Xue W."/>
            <person name="Luo G."/>
        </authorList>
    </citation>
    <scope>NUCLEOTIDE SEQUENCE [LARGE SCALE GENOMIC DNA]</scope>
    <source>
        <strain evidence="1 4">AF12-7</strain>
        <strain evidence="2 3">AM25-16</strain>
    </source>
</reference>
<dbReference type="Proteomes" id="UP000283762">
    <property type="component" value="Unassembled WGS sequence"/>
</dbReference>
<dbReference type="AlphaFoldDB" id="A0A414Q6C2"/>
<evidence type="ECO:0000313" key="3">
    <source>
        <dbReference type="Proteomes" id="UP000283762"/>
    </source>
</evidence>
<evidence type="ECO:0000313" key="4">
    <source>
        <dbReference type="Proteomes" id="UP000285150"/>
    </source>
</evidence>
<name>A0A414Q6C2_BACSE</name>
<protein>
    <submittedName>
        <fullName evidence="2">Uncharacterized protein</fullName>
    </submittedName>
</protein>
<accession>A0A414Q6C2</accession>
<evidence type="ECO:0000313" key="2">
    <source>
        <dbReference type="EMBL" id="RHF76302.1"/>
    </source>
</evidence>